<gene>
    <name evidence="3" type="ORF">Lema_P125230.1</name>
</gene>
<dbReference type="AlphaFoldDB" id="M1ZMF2"/>
<feature type="compositionally biased region" description="Polar residues" evidence="1">
    <location>
        <begin position="181"/>
        <end position="205"/>
    </location>
</feature>
<keyword evidence="2" id="KW-1133">Transmembrane helix</keyword>
<dbReference type="Proteomes" id="UP000002668">
    <property type="component" value="Genome"/>
</dbReference>
<keyword evidence="4" id="KW-1185">Reference proteome</keyword>
<dbReference type="VEuPathDB" id="FungiDB:Lema_P125230.1"/>
<feature type="transmembrane region" description="Helical" evidence="2">
    <location>
        <begin position="20"/>
        <end position="50"/>
    </location>
</feature>
<dbReference type="InParanoid" id="M1ZMF2"/>
<name>M1ZMF2_LEPMJ</name>
<keyword evidence="2" id="KW-0472">Membrane</keyword>
<reference evidence="3 4" key="1">
    <citation type="journal article" date="2011" name="Nat. Commun.">
        <title>Effector diversification within compartments of the Leptosphaeria maculans genome affected by Repeat-Induced Point mutations.</title>
        <authorList>
            <person name="Rouxel T."/>
            <person name="Grandaubert J."/>
            <person name="Hane J.K."/>
            <person name="Hoede C."/>
            <person name="van de Wouw A.P."/>
            <person name="Couloux A."/>
            <person name="Dominguez V."/>
            <person name="Anthouard V."/>
            <person name="Bally P."/>
            <person name="Bourras S."/>
            <person name="Cozijnsen A.J."/>
            <person name="Ciuffetti L.M."/>
            <person name="Degrave A."/>
            <person name="Dilmaghani A."/>
            <person name="Duret L."/>
            <person name="Fudal I."/>
            <person name="Goodwin S.B."/>
            <person name="Gout L."/>
            <person name="Glaser N."/>
            <person name="Linglin J."/>
            <person name="Kema G.H.J."/>
            <person name="Lapalu N."/>
            <person name="Lawrence C.B."/>
            <person name="May K."/>
            <person name="Meyer M."/>
            <person name="Ollivier B."/>
            <person name="Poulain J."/>
            <person name="Schoch C.L."/>
            <person name="Simon A."/>
            <person name="Spatafora J.W."/>
            <person name="Stachowiak A."/>
            <person name="Turgeon B.G."/>
            <person name="Tyler B.M."/>
            <person name="Vincent D."/>
            <person name="Weissenbach J."/>
            <person name="Amselem J."/>
            <person name="Quesneville H."/>
            <person name="Oliver R.P."/>
            <person name="Wincker P."/>
            <person name="Balesdent M.-H."/>
            <person name="Howlett B.J."/>
        </authorList>
    </citation>
    <scope>NUCLEOTIDE SEQUENCE [LARGE SCALE GENOMIC DNA]</scope>
    <source>
        <strain evidence="4">JN3 / isolate v23.1.3 / race Av1-4-5-6-7-8</strain>
    </source>
</reference>
<sequence length="225" mass="24663">MPALPLHHLAARYTTDQGAGGISATAIGLIVGVGLVPALILLWVICWLLFGYPFGRNMCCCVRKRKTDALQPMQMQRGSSDLSENPFNEKAGVTMPKKPYEVWARTESGSSSEGAGVLEQSGGRGGAQEICLRGEEKVEDVVSNKMVDRHERRAQAEDWRDQSTSGTVCKKLLGLKKRRPTTYSNKQESASGTDQGTRSHSTTKPFTVDSIDIGFLKWKESQSQT</sequence>
<organism evidence="3 4">
    <name type="scientific">Leptosphaeria maculans (strain JN3 / isolate v23.1.3 / race Av1-4-5-6-7-8)</name>
    <name type="common">Blackleg fungus</name>
    <name type="synonym">Phoma lingam</name>
    <dbReference type="NCBI Taxonomy" id="985895"/>
    <lineage>
        <taxon>Eukaryota</taxon>
        <taxon>Fungi</taxon>
        <taxon>Dikarya</taxon>
        <taxon>Ascomycota</taxon>
        <taxon>Pezizomycotina</taxon>
        <taxon>Dothideomycetes</taxon>
        <taxon>Pleosporomycetidae</taxon>
        <taxon>Pleosporales</taxon>
        <taxon>Pleosporineae</taxon>
        <taxon>Leptosphaeriaceae</taxon>
        <taxon>Plenodomus</taxon>
        <taxon>Plenodomus lingam/Leptosphaeria maculans species complex</taxon>
    </lineage>
</organism>
<protein>
    <submittedName>
        <fullName evidence="3">Uncharacterized protein</fullName>
    </submittedName>
</protein>
<evidence type="ECO:0000313" key="3">
    <source>
        <dbReference type="EMBL" id="CCT61118.1"/>
    </source>
</evidence>
<accession>M1ZMF2</accession>
<evidence type="ECO:0000256" key="2">
    <source>
        <dbReference type="SAM" id="Phobius"/>
    </source>
</evidence>
<dbReference type="OrthoDB" id="3796998at2759"/>
<feature type="region of interest" description="Disordered" evidence="1">
    <location>
        <begin position="143"/>
        <end position="206"/>
    </location>
</feature>
<feature type="compositionally biased region" description="Basic and acidic residues" evidence="1">
    <location>
        <begin position="143"/>
        <end position="161"/>
    </location>
</feature>
<evidence type="ECO:0000313" key="4">
    <source>
        <dbReference type="Proteomes" id="UP000002668"/>
    </source>
</evidence>
<dbReference type="EMBL" id="FP929135">
    <property type="protein sequence ID" value="CCT61118.1"/>
    <property type="molecule type" value="Genomic_DNA"/>
</dbReference>
<keyword evidence="2" id="KW-0812">Transmembrane</keyword>
<evidence type="ECO:0000256" key="1">
    <source>
        <dbReference type="SAM" id="MobiDB-lite"/>
    </source>
</evidence>
<proteinExistence type="predicted"/>